<dbReference type="AlphaFoldDB" id="A0ABD1IJC7"/>
<gene>
    <name evidence="1" type="ORF">AAHA92_02871</name>
</gene>
<protein>
    <submittedName>
        <fullName evidence="1">Uncharacterized protein</fullName>
    </submittedName>
</protein>
<proteinExistence type="predicted"/>
<organism evidence="1 2">
    <name type="scientific">Salvia divinorum</name>
    <name type="common">Maria pastora</name>
    <name type="synonym">Diviner's sage</name>
    <dbReference type="NCBI Taxonomy" id="28513"/>
    <lineage>
        <taxon>Eukaryota</taxon>
        <taxon>Viridiplantae</taxon>
        <taxon>Streptophyta</taxon>
        <taxon>Embryophyta</taxon>
        <taxon>Tracheophyta</taxon>
        <taxon>Spermatophyta</taxon>
        <taxon>Magnoliopsida</taxon>
        <taxon>eudicotyledons</taxon>
        <taxon>Gunneridae</taxon>
        <taxon>Pentapetalae</taxon>
        <taxon>asterids</taxon>
        <taxon>lamiids</taxon>
        <taxon>Lamiales</taxon>
        <taxon>Lamiaceae</taxon>
        <taxon>Nepetoideae</taxon>
        <taxon>Mentheae</taxon>
        <taxon>Salviinae</taxon>
        <taxon>Salvia</taxon>
        <taxon>Salvia subgen. Calosphace</taxon>
    </lineage>
</organism>
<name>A0ABD1IJC7_SALDI</name>
<keyword evidence="2" id="KW-1185">Reference proteome</keyword>
<dbReference type="Proteomes" id="UP001567538">
    <property type="component" value="Unassembled WGS sequence"/>
</dbReference>
<evidence type="ECO:0000313" key="1">
    <source>
        <dbReference type="EMBL" id="KAL1567386.1"/>
    </source>
</evidence>
<sequence length="220" mass="24583">MGSFIRYTRIPNFAPPSQLLPLLLLPIAVGGFYHRRWLRLYSSPPHLRRRLQLLPHSHKLGSQGVASRIVEVSCRREPARSLHGRESQSRHGFTVAPLFPSLLKTTSPLLFLILCLPWRFIGTSVKLCLASHQDLHSEAPPLRRHRPPCVVGHGVTQIQRLAAASSEPSAVCSTASVLPGHFWQRLTAAPGLPPSSGFMRRCCIAVGSRFVERKEWLMGR</sequence>
<accession>A0ABD1IJC7</accession>
<dbReference type="EMBL" id="JBEAFC010000002">
    <property type="protein sequence ID" value="KAL1567386.1"/>
    <property type="molecule type" value="Genomic_DNA"/>
</dbReference>
<reference evidence="1 2" key="1">
    <citation type="submission" date="2024-06" db="EMBL/GenBank/DDBJ databases">
        <title>A chromosome level genome sequence of Diviner's sage (Salvia divinorum).</title>
        <authorList>
            <person name="Ford S.A."/>
            <person name="Ro D.-K."/>
            <person name="Ness R.W."/>
            <person name="Phillips M.A."/>
        </authorList>
    </citation>
    <scope>NUCLEOTIDE SEQUENCE [LARGE SCALE GENOMIC DNA]</scope>
    <source>
        <strain evidence="1">SAF-2024a</strain>
        <tissue evidence="1">Leaf</tissue>
    </source>
</reference>
<comment type="caution">
    <text evidence="1">The sequence shown here is derived from an EMBL/GenBank/DDBJ whole genome shotgun (WGS) entry which is preliminary data.</text>
</comment>
<evidence type="ECO:0000313" key="2">
    <source>
        <dbReference type="Proteomes" id="UP001567538"/>
    </source>
</evidence>